<dbReference type="Pfam" id="PF01494">
    <property type="entry name" value="FAD_binding_3"/>
    <property type="match status" value="1"/>
</dbReference>
<comment type="cofactor">
    <cofactor evidence="1">
        <name>FAD</name>
        <dbReference type="ChEBI" id="CHEBI:57692"/>
    </cofactor>
</comment>
<keyword evidence="4" id="KW-0812">Transmembrane</keyword>
<reference evidence="6 7" key="1">
    <citation type="submission" date="2021-08" db="EMBL/GenBank/DDBJ databases">
        <title>Complete genome sequence of Leptospira kobayashii strain E30.</title>
        <authorList>
            <person name="Nakao R."/>
            <person name="Nakamura S."/>
            <person name="Masuzawa T."/>
            <person name="Koizumi N."/>
        </authorList>
    </citation>
    <scope>NUCLEOTIDE SEQUENCE [LARGE SCALE GENOMIC DNA]</scope>
    <source>
        <strain evidence="6 7">E30</strain>
    </source>
</reference>
<evidence type="ECO:0000313" key="7">
    <source>
        <dbReference type="Proteomes" id="UP000245263"/>
    </source>
</evidence>
<keyword evidence="3" id="KW-0274">FAD</keyword>
<keyword evidence="2" id="KW-0285">Flavoprotein</keyword>
<protein>
    <submittedName>
        <fullName evidence="6">Oxygenase</fullName>
    </submittedName>
</protein>
<organism evidence="6 7">
    <name type="scientific">Leptospira kobayashii</name>
    <dbReference type="NCBI Taxonomy" id="1917830"/>
    <lineage>
        <taxon>Bacteria</taxon>
        <taxon>Pseudomonadati</taxon>
        <taxon>Spirochaetota</taxon>
        <taxon>Spirochaetia</taxon>
        <taxon>Leptospirales</taxon>
        <taxon>Leptospiraceae</taxon>
        <taxon>Leptospira</taxon>
    </lineage>
</organism>
<keyword evidence="7" id="KW-1185">Reference proteome</keyword>
<name>A0ABM7UHS5_9LEPT</name>
<evidence type="ECO:0000256" key="3">
    <source>
        <dbReference type="ARBA" id="ARBA00022827"/>
    </source>
</evidence>
<gene>
    <name evidence="6" type="ORF">LPTSP3_g11780</name>
</gene>
<dbReference type="Proteomes" id="UP000245263">
    <property type="component" value="Chromosome 1"/>
</dbReference>
<dbReference type="Gene3D" id="3.30.70.2450">
    <property type="match status" value="1"/>
</dbReference>
<keyword evidence="4" id="KW-0472">Membrane</keyword>
<dbReference type="PANTHER" id="PTHR43004">
    <property type="entry name" value="TRK SYSTEM POTASSIUM UPTAKE PROTEIN"/>
    <property type="match status" value="1"/>
</dbReference>
<evidence type="ECO:0000256" key="4">
    <source>
        <dbReference type="SAM" id="Phobius"/>
    </source>
</evidence>
<dbReference type="PROSITE" id="PS51257">
    <property type="entry name" value="PROKAR_LIPOPROTEIN"/>
    <property type="match status" value="1"/>
</dbReference>
<evidence type="ECO:0000259" key="5">
    <source>
        <dbReference type="Pfam" id="PF01494"/>
    </source>
</evidence>
<evidence type="ECO:0000313" key="6">
    <source>
        <dbReference type="EMBL" id="BDA78248.1"/>
    </source>
</evidence>
<dbReference type="Gene3D" id="3.40.30.120">
    <property type="match status" value="1"/>
</dbReference>
<dbReference type="PRINTS" id="PR00420">
    <property type="entry name" value="RNGMNOXGNASE"/>
</dbReference>
<dbReference type="Gene3D" id="3.50.50.60">
    <property type="entry name" value="FAD/NAD(P)-binding domain"/>
    <property type="match status" value="1"/>
</dbReference>
<feature type="domain" description="FAD-binding" evidence="5">
    <location>
        <begin position="5"/>
        <end position="343"/>
    </location>
</feature>
<dbReference type="InterPro" id="IPR002938">
    <property type="entry name" value="FAD-bd"/>
</dbReference>
<proteinExistence type="predicted"/>
<evidence type="ECO:0000256" key="2">
    <source>
        <dbReference type="ARBA" id="ARBA00022630"/>
    </source>
</evidence>
<dbReference type="PANTHER" id="PTHR43004:SF19">
    <property type="entry name" value="BINDING MONOOXYGENASE, PUTATIVE (JCVI)-RELATED"/>
    <property type="match status" value="1"/>
</dbReference>
<accession>A0ABM7UHS5</accession>
<evidence type="ECO:0000256" key="1">
    <source>
        <dbReference type="ARBA" id="ARBA00001974"/>
    </source>
</evidence>
<dbReference type="InterPro" id="IPR050641">
    <property type="entry name" value="RIFMO-like"/>
</dbReference>
<keyword evidence="4" id="KW-1133">Transmembrane helix</keyword>
<sequence length="505" mass="56590">MKLSETEVLISGAGPTGLFAACQLAQWGIQFRIIEKGSAFSNFSRALAIQARTLEIFEQIGIAEKVISQGERIKGILLLFKNKMAIGDLGDLGEDITPYPFLLVLPQDKTEKILAEHLEKQGGKVEWQTQLISLQEKPDSISGIISGPNGEEKIQAQYIIGADGAHSTVRHSLGIEFIGDSYEHNFYLGDLEVHWELPRGYAVLSPAEEGLNGFFPMPGELRYRVLGIIPESEEGKKVDLGLVQKILDERVPVQVRVSDPHWLSQYKLHHRFAKSFRQGRAFLCGDAGHIHSPAGGQGMNTGLQDAHNLAWKLASVLRKKTSSHILNSYEEERLPFAKQLVTETDRLFTLMTGQKRISKLIRRFILPFLVPVLFSFPMIRRKIFKRISQTQISYKNSLLSEAVSSKLSGIRLPHAKLSTGESVLNKIDNSNFHLILLENVKLDHLDSVWPGLKIHTLTPGSEPNFAKAVRMKKGMILVRPDQYIAFQSEKISIPGLKRYFAKINV</sequence>
<dbReference type="EMBL" id="AP025028">
    <property type="protein sequence ID" value="BDA78248.1"/>
    <property type="molecule type" value="Genomic_DNA"/>
</dbReference>
<dbReference type="SUPFAM" id="SSF51905">
    <property type="entry name" value="FAD/NAD(P)-binding domain"/>
    <property type="match status" value="1"/>
</dbReference>
<feature type="transmembrane region" description="Helical" evidence="4">
    <location>
        <begin position="360"/>
        <end position="379"/>
    </location>
</feature>
<dbReference type="RefSeq" id="WP_109018690.1">
    <property type="nucleotide sequence ID" value="NZ_AP025028.1"/>
</dbReference>
<dbReference type="InterPro" id="IPR036188">
    <property type="entry name" value="FAD/NAD-bd_sf"/>
</dbReference>